<evidence type="ECO:0000256" key="2">
    <source>
        <dbReference type="ARBA" id="ARBA00022796"/>
    </source>
</evidence>
<dbReference type="InterPro" id="IPR036412">
    <property type="entry name" value="HAD-like_sf"/>
</dbReference>
<dbReference type="GO" id="GO:0055070">
    <property type="term" value="P:copper ion homeostasis"/>
    <property type="evidence" value="ECO:0007669"/>
    <property type="project" value="TreeGrafter"/>
</dbReference>
<dbReference type="NCBIfam" id="TIGR01494">
    <property type="entry name" value="ATPase_P-type"/>
    <property type="match status" value="1"/>
</dbReference>
<dbReference type="GO" id="GO:0016020">
    <property type="term" value="C:membrane"/>
    <property type="evidence" value="ECO:0007669"/>
    <property type="project" value="InterPro"/>
</dbReference>
<keyword evidence="6" id="KW-0812">Transmembrane</keyword>
<comment type="catalytic activity">
    <reaction evidence="5">
        <text>Cu(+)(in) + ATP + H2O = Cu(+)(out) + ADP + phosphate + H(+)</text>
        <dbReference type="Rhea" id="RHEA:25792"/>
        <dbReference type="ChEBI" id="CHEBI:15377"/>
        <dbReference type="ChEBI" id="CHEBI:15378"/>
        <dbReference type="ChEBI" id="CHEBI:30616"/>
        <dbReference type="ChEBI" id="CHEBI:43474"/>
        <dbReference type="ChEBI" id="CHEBI:49552"/>
        <dbReference type="ChEBI" id="CHEBI:456216"/>
        <dbReference type="EC" id="7.2.2.8"/>
    </reaction>
</comment>
<evidence type="ECO:0000256" key="1">
    <source>
        <dbReference type="ARBA" id="ARBA00012517"/>
    </source>
</evidence>
<dbReference type="GO" id="GO:0005507">
    <property type="term" value="F:copper ion binding"/>
    <property type="evidence" value="ECO:0007669"/>
    <property type="project" value="TreeGrafter"/>
</dbReference>
<keyword evidence="6" id="KW-0472">Membrane</keyword>
<feature type="transmembrane region" description="Helical" evidence="6">
    <location>
        <begin position="62"/>
        <end position="85"/>
    </location>
</feature>
<feature type="transmembrane region" description="Helical" evidence="6">
    <location>
        <begin position="91"/>
        <end position="110"/>
    </location>
</feature>
<dbReference type="GO" id="GO:0005524">
    <property type="term" value="F:ATP binding"/>
    <property type="evidence" value="ECO:0007669"/>
    <property type="project" value="InterPro"/>
</dbReference>
<keyword evidence="6" id="KW-1133">Transmembrane helix</keyword>
<dbReference type="PRINTS" id="PR00119">
    <property type="entry name" value="CATATPASE"/>
</dbReference>
<evidence type="ECO:0000313" key="8">
    <source>
        <dbReference type="Proteomes" id="UP000005990"/>
    </source>
</evidence>
<dbReference type="EMBL" id="AENN01000005">
    <property type="protein sequence ID" value="EFR31861.1"/>
    <property type="molecule type" value="Genomic_DNA"/>
</dbReference>
<evidence type="ECO:0000256" key="6">
    <source>
        <dbReference type="SAM" id="Phobius"/>
    </source>
</evidence>
<dbReference type="GO" id="GO:0016887">
    <property type="term" value="F:ATP hydrolysis activity"/>
    <property type="evidence" value="ECO:0007669"/>
    <property type="project" value="InterPro"/>
</dbReference>
<dbReference type="InterPro" id="IPR023214">
    <property type="entry name" value="HAD_sf"/>
</dbReference>
<dbReference type="eggNOG" id="COG2217">
    <property type="taxonomic scope" value="Bacteria"/>
</dbReference>
<dbReference type="GO" id="GO:0043682">
    <property type="term" value="F:P-type divalent copper transporter activity"/>
    <property type="evidence" value="ECO:0007669"/>
    <property type="project" value="TreeGrafter"/>
</dbReference>
<keyword evidence="2" id="KW-0187">Copper transport</keyword>
<name>E4KME5_9LACT</name>
<reference evidence="7 8" key="1">
    <citation type="submission" date="2010-10" db="EMBL/GenBank/DDBJ databases">
        <authorList>
            <person name="Durkin A.S."/>
            <person name="Madupu R."/>
            <person name="Torralba M."/>
            <person name="Gillis M."/>
            <person name="Methe B."/>
            <person name="Sutton G."/>
            <person name="Nelson K.E."/>
        </authorList>
    </citation>
    <scope>NUCLEOTIDE SEQUENCE [LARGE SCALE GENOMIC DNA]</scope>
    <source>
        <strain evidence="7 8">ACS-139-V-Col8</strain>
    </source>
</reference>
<dbReference type="Proteomes" id="UP000005990">
    <property type="component" value="Unassembled WGS sequence"/>
</dbReference>
<dbReference type="SUPFAM" id="SSF56784">
    <property type="entry name" value="HAD-like"/>
    <property type="match status" value="1"/>
</dbReference>
<keyword evidence="3" id="KW-1278">Translocase</keyword>
<keyword evidence="2" id="KW-0406">Ion transport</keyword>
<dbReference type="Gene3D" id="3.40.50.1000">
    <property type="entry name" value="HAD superfamily/HAD-like"/>
    <property type="match status" value="1"/>
</dbReference>
<dbReference type="EC" id="7.2.2.8" evidence="1"/>
<dbReference type="PANTHER" id="PTHR43520">
    <property type="entry name" value="ATP7, ISOFORM B"/>
    <property type="match status" value="1"/>
</dbReference>
<evidence type="ECO:0000256" key="5">
    <source>
        <dbReference type="ARBA" id="ARBA00049289"/>
    </source>
</evidence>
<keyword evidence="2" id="KW-0813">Transport</keyword>
<dbReference type="AlphaFoldDB" id="E4KME5"/>
<organism evidence="7 8">
    <name type="scientific">Eremococcus coleocola ACS-139-V-Col8</name>
    <dbReference type="NCBI Taxonomy" id="908337"/>
    <lineage>
        <taxon>Bacteria</taxon>
        <taxon>Bacillati</taxon>
        <taxon>Bacillota</taxon>
        <taxon>Bacilli</taxon>
        <taxon>Lactobacillales</taxon>
        <taxon>Aerococcaceae</taxon>
        <taxon>Eremococcus</taxon>
    </lineage>
</organism>
<dbReference type="PANTHER" id="PTHR43520:SF8">
    <property type="entry name" value="P-TYPE CU(+) TRANSPORTER"/>
    <property type="match status" value="1"/>
</dbReference>
<sequence length="116" mass="11895">MVGDGVNDAPSLALADVGIAVGAGTQVALDSADVILTQSDPGDIESFIELAHKTTRKMKQNLFWGAGYNFIAIPLAAGILAPIGITLSPALGAILMSVSTVLVAINAILLRLDPKK</sequence>
<evidence type="ECO:0000256" key="3">
    <source>
        <dbReference type="ARBA" id="ARBA00022967"/>
    </source>
</evidence>
<keyword evidence="8" id="KW-1185">Reference proteome</keyword>
<protein>
    <recommendedName>
        <fullName evidence="1">P-type Cu(+) transporter</fullName>
        <ecNumber evidence="1">7.2.2.8</ecNumber>
    </recommendedName>
</protein>
<comment type="caution">
    <text evidence="7">The sequence shown here is derived from an EMBL/GenBank/DDBJ whole genome shotgun (WGS) entry which is preliminary data.</text>
</comment>
<keyword evidence="4" id="KW-0186">Copper</keyword>
<evidence type="ECO:0000313" key="7">
    <source>
        <dbReference type="EMBL" id="EFR31861.1"/>
    </source>
</evidence>
<dbReference type="GO" id="GO:0140581">
    <property type="term" value="F:P-type monovalent copper transporter activity"/>
    <property type="evidence" value="ECO:0007669"/>
    <property type="project" value="UniProtKB-EC"/>
</dbReference>
<dbReference type="PRINTS" id="PR00120">
    <property type="entry name" value="HATPASE"/>
</dbReference>
<accession>E4KME5</accession>
<proteinExistence type="predicted"/>
<dbReference type="STRING" id="908337.HMPREF9257_0243"/>
<dbReference type="InterPro" id="IPR001757">
    <property type="entry name" value="P_typ_ATPase"/>
</dbReference>
<gene>
    <name evidence="7" type="ORF">HMPREF9257_0243</name>
</gene>
<evidence type="ECO:0000256" key="4">
    <source>
        <dbReference type="ARBA" id="ARBA00023008"/>
    </source>
</evidence>